<reference evidence="14 15" key="1">
    <citation type="journal article" date="2017" name="Environ. Microbiol.">
        <title>Genomic and physiological analyses of 'Reinekea forsetii' reveal a versatile opportunistic lifestyle during spring algae blooms.</title>
        <authorList>
            <person name="Avci B."/>
            <person name="Hahnke R.L."/>
            <person name="Chafee M."/>
            <person name="Fischer T."/>
            <person name="Gruber-Vodicka H."/>
            <person name="Tegetmeyer H.E."/>
            <person name="Harder J."/>
            <person name="Fuchs B.M."/>
            <person name="Amann R.I."/>
            <person name="Teeling H."/>
        </authorList>
    </citation>
    <scope>NUCLEOTIDE SEQUENCE [LARGE SCALE GENOMIC DNA]</scope>
    <source>
        <strain evidence="14 15">Hel1_31_D35</strain>
    </source>
</reference>
<dbReference type="KEGG" id="rfo:REIFOR_03078"/>
<comment type="subunit">
    <text evidence="11">Heterotrimer of RecB, RecC and RecD. All subunits contribute to DNA-binding.</text>
</comment>
<dbReference type="NCBIfam" id="TIGR01447">
    <property type="entry name" value="recD"/>
    <property type="match status" value="1"/>
</dbReference>
<evidence type="ECO:0000256" key="10">
    <source>
        <dbReference type="ARBA" id="ARBA00023235"/>
    </source>
</evidence>
<dbReference type="GO" id="GO:0003677">
    <property type="term" value="F:DNA binding"/>
    <property type="evidence" value="ECO:0007669"/>
    <property type="project" value="UniProtKB-UniRule"/>
</dbReference>
<evidence type="ECO:0000256" key="2">
    <source>
        <dbReference type="ARBA" id="ARBA00022741"/>
    </source>
</evidence>
<evidence type="ECO:0000313" key="15">
    <source>
        <dbReference type="Proteomes" id="UP000229757"/>
    </source>
</evidence>
<keyword evidence="5 11" id="KW-0347">Helicase</keyword>
<comment type="catalytic activity">
    <reaction evidence="11">
        <text>ATP + H2O = ADP + phosphate + H(+)</text>
        <dbReference type="Rhea" id="RHEA:13065"/>
        <dbReference type="ChEBI" id="CHEBI:15377"/>
        <dbReference type="ChEBI" id="CHEBI:15378"/>
        <dbReference type="ChEBI" id="CHEBI:30616"/>
        <dbReference type="ChEBI" id="CHEBI:43474"/>
        <dbReference type="ChEBI" id="CHEBI:456216"/>
        <dbReference type="EC" id="5.6.2.3"/>
    </reaction>
</comment>
<dbReference type="GO" id="GO:0043139">
    <property type="term" value="F:5'-3' DNA helicase activity"/>
    <property type="evidence" value="ECO:0007669"/>
    <property type="project" value="UniProtKB-UniRule"/>
</dbReference>
<dbReference type="Gene3D" id="1.10.10.1020">
    <property type="entry name" value="RecBCD complex, subunit RecD, N-terminal domain"/>
    <property type="match status" value="1"/>
</dbReference>
<dbReference type="OrthoDB" id="9803432at2"/>
<evidence type="ECO:0000256" key="5">
    <source>
        <dbReference type="ARBA" id="ARBA00022806"/>
    </source>
</evidence>
<evidence type="ECO:0000259" key="13">
    <source>
        <dbReference type="Pfam" id="PF21185"/>
    </source>
</evidence>
<evidence type="ECO:0000256" key="7">
    <source>
        <dbReference type="ARBA" id="ARBA00022840"/>
    </source>
</evidence>
<evidence type="ECO:0000256" key="4">
    <source>
        <dbReference type="ARBA" id="ARBA00022801"/>
    </source>
</evidence>
<dbReference type="GO" id="GO:0016887">
    <property type="term" value="F:ATP hydrolysis activity"/>
    <property type="evidence" value="ECO:0007669"/>
    <property type="project" value="RHEA"/>
</dbReference>
<keyword evidence="3 11" id="KW-0227">DNA damage</keyword>
<dbReference type="Pfam" id="PF13538">
    <property type="entry name" value="UvrD_C_2"/>
    <property type="match status" value="1"/>
</dbReference>
<dbReference type="GO" id="GO:0000724">
    <property type="term" value="P:double-strand break repair via homologous recombination"/>
    <property type="evidence" value="ECO:0007669"/>
    <property type="project" value="UniProtKB-UniRule"/>
</dbReference>
<dbReference type="InterPro" id="IPR027785">
    <property type="entry name" value="UvrD-like_helicase_C"/>
</dbReference>
<dbReference type="Pfam" id="PF13245">
    <property type="entry name" value="AAA_19"/>
    <property type="match status" value="1"/>
</dbReference>
<evidence type="ECO:0000256" key="3">
    <source>
        <dbReference type="ARBA" id="ARBA00022763"/>
    </source>
</evidence>
<keyword evidence="9 11" id="KW-0234">DNA repair</keyword>
<evidence type="ECO:0000256" key="8">
    <source>
        <dbReference type="ARBA" id="ARBA00023125"/>
    </source>
</evidence>
<evidence type="ECO:0000256" key="9">
    <source>
        <dbReference type="ARBA" id="ARBA00023204"/>
    </source>
</evidence>
<keyword evidence="10 11" id="KW-0413">Isomerase</keyword>
<dbReference type="InterPro" id="IPR006344">
    <property type="entry name" value="RecD"/>
</dbReference>
<keyword evidence="7 11" id="KW-0067">ATP-binding</keyword>
<evidence type="ECO:0000256" key="1">
    <source>
        <dbReference type="ARBA" id="ARBA00022722"/>
    </source>
</evidence>
<dbReference type="CDD" id="cd17933">
    <property type="entry name" value="DEXSc_RecD-like"/>
    <property type="match status" value="1"/>
</dbReference>
<dbReference type="GO" id="GO:0008854">
    <property type="term" value="F:exodeoxyribonuclease V activity"/>
    <property type="evidence" value="ECO:0007669"/>
    <property type="project" value="InterPro"/>
</dbReference>
<keyword evidence="1 11" id="KW-0540">Nuclease</keyword>
<dbReference type="PANTHER" id="PTHR43788:SF6">
    <property type="entry name" value="DNA HELICASE B"/>
    <property type="match status" value="1"/>
</dbReference>
<feature type="domain" description="UvrD-like helicase C-terminal" evidence="12">
    <location>
        <begin position="515"/>
        <end position="558"/>
    </location>
</feature>
<dbReference type="InterPro" id="IPR050534">
    <property type="entry name" value="Coronavir_polyprotein_1ab"/>
</dbReference>
<dbReference type="EC" id="5.6.2.3" evidence="11"/>
<dbReference type="CDD" id="cd18809">
    <property type="entry name" value="SF1_C_RecD"/>
    <property type="match status" value="1"/>
</dbReference>
<dbReference type="SUPFAM" id="SSF52540">
    <property type="entry name" value="P-loop containing nucleoside triphosphate hydrolases"/>
    <property type="match status" value="2"/>
</dbReference>
<evidence type="ECO:0000256" key="11">
    <source>
        <dbReference type="HAMAP-Rule" id="MF_01487"/>
    </source>
</evidence>
<proteinExistence type="inferred from homology"/>
<dbReference type="Proteomes" id="UP000229757">
    <property type="component" value="Chromosome"/>
</dbReference>
<keyword evidence="8 11" id="KW-0238">DNA-binding</keyword>
<protein>
    <recommendedName>
        <fullName evidence="11">RecBCD enzyme subunit RecD</fullName>
        <ecNumber evidence="11">5.6.2.3</ecNumber>
    </recommendedName>
    <alternativeName>
        <fullName evidence="11">DNA 5'-3' helicase subunit RecD</fullName>
    </alternativeName>
    <alternativeName>
        <fullName evidence="11">Exonuclease V subunit RecD</fullName>
        <shortName evidence="11">ExoV subunit RecD</shortName>
    </alternativeName>
    <alternativeName>
        <fullName evidence="11">Helicase/nuclease RecBCD subunit RecD</fullName>
    </alternativeName>
</protein>
<dbReference type="Gene3D" id="3.40.50.300">
    <property type="entry name" value="P-loop containing nucleotide triphosphate hydrolases"/>
    <property type="match status" value="3"/>
</dbReference>
<feature type="binding site" evidence="11">
    <location>
        <begin position="170"/>
        <end position="177"/>
    </location>
    <ligand>
        <name>ATP</name>
        <dbReference type="ChEBI" id="CHEBI:30616"/>
    </ligand>
</feature>
<dbReference type="InterPro" id="IPR027417">
    <property type="entry name" value="P-loop_NTPase"/>
</dbReference>
<dbReference type="Pfam" id="PF21185">
    <property type="entry name" value="RecD_N"/>
    <property type="match status" value="1"/>
</dbReference>
<sequence length="588" mass="64536">MTLNLASPFQALDFALAESIAQWHQTDDALFKQSVMAVSYALQQGHSCLSLVQCLDEAPYRDMSQFGLPALPSAADWQTHLSTFGIGPEDGSPLVLHNQRLYLRRYWQFESELLAFLAERYQQPSSLSQAQLEQARKLLASYFAPTPGQIDWQQVAAANSLFSNVSTIIGGPGTGKTHTVTRILALLAGLSDRPLVIKLAAPTGKAAQRLAEAIREAKAALNLDMLVDQAIPNEAHTLHRLLGVIPNRLQFRHQGDNPIEADVLLIDEVSMVDLPLMARLFRAIKPTTRLILLGDADQLPSVAAGSVLADLVRKPHPGYSEARRSQLQAVGIKLPAASIELGAPLDSVTELTLSRRFAHGSGIGALAQAVIRGDASGSLAVFTDAADLTWLGAHDLHDCLHGWIRNHYRAIAEQPDLHQAFAHLKTFRILCALRDGERGVTALNDWISQRLNPSRQPFFKGQPIMVTQNHYGLKLFNGDVGLVWPNEDGQLMVWFEAEGEPRPVTPGRLPTFETVYAMTIHKTQGSEFDEVALVLPDHQSQLLSRELIYTGLTRAKKRFSCLGTAAVWRAGVTARVDRWAGLAARLQG</sequence>
<keyword evidence="15" id="KW-1185">Reference proteome</keyword>
<comment type="similarity">
    <text evidence="11">Belongs to the RecD family.</text>
</comment>
<evidence type="ECO:0000259" key="12">
    <source>
        <dbReference type="Pfam" id="PF13538"/>
    </source>
</evidence>
<dbReference type="AlphaFoldDB" id="A0A2K8KTY7"/>
<gene>
    <name evidence="11" type="primary">recD</name>
    <name evidence="14" type="ORF">REIFOR_03078</name>
</gene>
<keyword evidence="2 11" id="KW-0547">Nucleotide-binding</keyword>
<dbReference type="HAMAP" id="MF_01487">
    <property type="entry name" value="RecD"/>
    <property type="match status" value="1"/>
</dbReference>
<dbReference type="RefSeq" id="WP_100258399.1">
    <property type="nucleotide sequence ID" value="NZ_CP011797.1"/>
</dbReference>
<keyword evidence="6 11" id="KW-0269">Exonuclease</keyword>
<feature type="domain" description="RecBCD enzyme subunit RecD N-terminal" evidence="13">
    <location>
        <begin position="9"/>
        <end position="102"/>
    </location>
</feature>
<name>A0A2K8KTY7_9GAMM</name>
<dbReference type="GO" id="GO:0005524">
    <property type="term" value="F:ATP binding"/>
    <property type="evidence" value="ECO:0007669"/>
    <property type="project" value="UniProtKB-UniRule"/>
</dbReference>
<dbReference type="EMBL" id="CP011797">
    <property type="protein sequence ID" value="ATX78197.1"/>
    <property type="molecule type" value="Genomic_DNA"/>
</dbReference>
<evidence type="ECO:0000256" key="6">
    <source>
        <dbReference type="ARBA" id="ARBA00022839"/>
    </source>
</evidence>
<accession>A0A2K8KTY7</accession>
<comment type="miscellaneous">
    <text evidence="11">In the RecBCD complex, RecB has a slow 3'-5' helicase, an exonuclease activity and loads RecA onto ssDNA, RecD has a fast 5'-3' helicase activity, while RecC stimulates the ATPase and processivity of the RecB helicase and contributes to recognition of the Chi site.</text>
</comment>
<dbReference type="InterPro" id="IPR049550">
    <property type="entry name" value="RecD_N"/>
</dbReference>
<comment type="function">
    <text evidence="11">A helicase/nuclease that prepares dsDNA breaks (DSB) for recombinational DNA repair. Binds to DSBs and unwinds DNA via a highly rapid and processive ATP-dependent bidirectional helicase activity. Unwinds dsDNA until it encounters a Chi (crossover hotspot instigator) sequence from the 3' direction. Cuts ssDNA a few nucleotides 3' to the Chi site. The properties and activities of the enzyme are changed at Chi. The Chi-altered holoenzyme produces a long 3'-ssDNA overhang and facilitates RecA-binding to the ssDNA for homologous DNA recombination and repair. Holoenzyme degrades any linearized DNA that is unable to undergo homologous recombination. In the holoenzyme this subunit has ssDNA-dependent ATPase and 5'-3' helicase activity. When added to pre-assembled RecBC greatly stimulates nuclease activity and augments holoenzyme processivity. Negatively regulates the RecA-loading ability of RecBCD.</text>
</comment>
<dbReference type="PANTHER" id="PTHR43788">
    <property type="entry name" value="DNA2/NAM7 HELICASE FAMILY MEMBER"/>
    <property type="match status" value="1"/>
</dbReference>
<dbReference type="GO" id="GO:0009338">
    <property type="term" value="C:exodeoxyribonuclease V complex"/>
    <property type="evidence" value="ECO:0007669"/>
    <property type="project" value="InterPro"/>
</dbReference>
<evidence type="ECO:0000313" key="14">
    <source>
        <dbReference type="EMBL" id="ATX78197.1"/>
    </source>
</evidence>
<dbReference type="InterPro" id="IPR041851">
    <property type="entry name" value="RecD_N_sf"/>
</dbReference>
<organism evidence="14 15">
    <name type="scientific">Reinekea forsetii</name>
    <dbReference type="NCBI Taxonomy" id="1336806"/>
    <lineage>
        <taxon>Bacteria</taxon>
        <taxon>Pseudomonadati</taxon>
        <taxon>Pseudomonadota</taxon>
        <taxon>Gammaproteobacteria</taxon>
        <taxon>Oceanospirillales</taxon>
        <taxon>Saccharospirillaceae</taxon>
        <taxon>Reinekea</taxon>
    </lineage>
</organism>
<dbReference type="GO" id="GO:0017116">
    <property type="term" value="F:single-stranded DNA helicase activity"/>
    <property type="evidence" value="ECO:0007669"/>
    <property type="project" value="TreeGrafter"/>
</dbReference>
<keyword evidence="4 11" id="KW-0378">Hydrolase</keyword>